<evidence type="ECO:0000313" key="3">
    <source>
        <dbReference type="Proteomes" id="UP001148299"/>
    </source>
</evidence>
<dbReference type="SUPFAM" id="SSF48371">
    <property type="entry name" value="ARM repeat"/>
    <property type="match status" value="1"/>
</dbReference>
<keyword evidence="3" id="KW-1185">Reference proteome</keyword>
<dbReference type="InterPro" id="IPR016024">
    <property type="entry name" value="ARM-type_fold"/>
</dbReference>
<comment type="caution">
    <text evidence="2">The sequence shown here is derived from an EMBL/GenBank/DDBJ whole genome shotgun (WGS) entry which is preliminary data.</text>
</comment>
<gene>
    <name evidence="2" type="ORF">N7541_003533</name>
</gene>
<accession>A0A9W9RPJ5</accession>
<sequence>MSEPIHPNMALLLDAGIVFRARTQADGMPKYDSNRMQLLRVQLKTPLYFDEWCKDVSRVLKHWRLDALINKDILRPDENSPEFVNWEEASKGIFKWLCDNMDAQLVDFVQNGYGRSVYADEFMARVKLCFYDYDHRCDMNEMIRALSRVTHCKRHTFDDAESFIRELINRFWHTKLYKLEMPAFLPLSILFEQLKHEMPEIIARMVQKVYNMPYPAQYLTSDDFLEVCYDIQDYIESPDDDENSELATANSGNEDNHSEVGDDEDEDEDEDDDDEDDDDDDEDDDEEDDDEEDDDEEEESDPDYVGGNEPDDIVDSGSESEDLEQEAQDLMDLSS</sequence>
<dbReference type="AlphaFoldDB" id="A0A9W9RPJ5"/>
<name>A0A9W9RPJ5_PENBR</name>
<dbReference type="Proteomes" id="UP001148299">
    <property type="component" value="Unassembled WGS sequence"/>
</dbReference>
<proteinExistence type="predicted"/>
<evidence type="ECO:0000256" key="1">
    <source>
        <dbReference type="SAM" id="MobiDB-lite"/>
    </source>
</evidence>
<feature type="region of interest" description="Disordered" evidence="1">
    <location>
        <begin position="236"/>
        <end position="335"/>
    </location>
</feature>
<evidence type="ECO:0000313" key="2">
    <source>
        <dbReference type="EMBL" id="KAJ5362689.1"/>
    </source>
</evidence>
<reference evidence="2" key="2">
    <citation type="journal article" date="2023" name="IMA Fungus">
        <title>Comparative genomic study of the Penicillium genus elucidates a diverse pangenome and 15 lateral gene transfer events.</title>
        <authorList>
            <person name="Petersen C."/>
            <person name="Sorensen T."/>
            <person name="Nielsen M.R."/>
            <person name="Sondergaard T.E."/>
            <person name="Sorensen J.L."/>
            <person name="Fitzpatrick D.A."/>
            <person name="Frisvad J.C."/>
            <person name="Nielsen K.L."/>
        </authorList>
    </citation>
    <scope>NUCLEOTIDE SEQUENCE</scope>
    <source>
        <strain evidence="2">IBT 35675</strain>
    </source>
</reference>
<protein>
    <submittedName>
        <fullName evidence="2">Uncharacterized protein</fullName>
    </submittedName>
</protein>
<feature type="compositionally biased region" description="Acidic residues" evidence="1">
    <location>
        <begin position="261"/>
        <end position="302"/>
    </location>
</feature>
<organism evidence="2 3">
    <name type="scientific">Penicillium brevicompactum</name>
    <dbReference type="NCBI Taxonomy" id="5074"/>
    <lineage>
        <taxon>Eukaryota</taxon>
        <taxon>Fungi</taxon>
        <taxon>Dikarya</taxon>
        <taxon>Ascomycota</taxon>
        <taxon>Pezizomycotina</taxon>
        <taxon>Eurotiomycetes</taxon>
        <taxon>Eurotiomycetidae</taxon>
        <taxon>Eurotiales</taxon>
        <taxon>Aspergillaceae</taxon>
        <taxon>Penicillium</taxon>
    </lineage>
</organism>
<feature type="compositionally biased region" description="Acidic residues" evidence="1">
    <location>
        <begin position="309"/>
        <end position="329"/>
    </location>
</feature>
<reference evidence="2" key="1">
    <citation type="submission" date="2022-12" db="EMBL/GenBank/DDBJ databases">
        <authorList>
            <person name="Petersen C."/>
        </authorList>
    </citation>
    <scope>NUCLEOTIDE SEQUENCE</scope>
    <source>
        <strain evidence="2">IBT 35675</strain>
    </source>
</reference>
<dbReference type="EMBL" id="JAPZBR010000002">
    <property type="protein sequence ID" value="KAJ5362689.1"/>
    <property type="molecule type" value="Genomic_DNA"/>
</dbReference>